<comment type="caution">
    <text evidence="1">The sequence shown here is derived from an EMBL/GenBank/DDBJ whole genome shotgun (WGS) entry which is preliminary data.</text>
</comment>
<dbReference type="EMBL" id="JOTN01000013">
    <property type="protein sequence ID" value="KEK18587.1"/>
    <property type="molecule type" value="Genomic_DNA"/>
</dbReference>
<keyword evidence="2" id="KW-1185">Reference proteome</keyword>
<organism evidence="1 2">
    <name type="scientific">Bacillus manliponensis</name>
    <dbReference type="NCBI Taxonomy" id="574376"/>
    <lineage>
        <taxon>Bacteria</taxon>
        <taxon>Bacillati</taxon>
        <taxon>Bacillota</taxon>
        <taxon>Bacilli</taxon>
        <taxon>Bacillales</taxon>
        <taxon>Bacillaceae</taxon>
        <taxon>Bacillus</taxon>
        <taxon>Bacillus cereus group</taxon>
    </lineage>
</organism>
<proteinExistence type="predicted"/>
<evidence type="ECO:0000313" key="1">
    <source>
        <dbReference type="EMBL" id="KEK18587.1"/>
    </source>
</evidence>
<accession>A0A073JWK0</accession>
<gene>
    <name evidence="1" type="ORF">BAMA_04875</name>
</gene>
<dbReference type="GO" id="GO:0016746">
    <property type="term" value="F:acyltransferase activity"/>
    <property type="evidence" value="ECO:0007669"/>
    <property type="project" value="UniProtKB-KW"/>
</dbReference>
<keyword evidence="1" id="KW-0012">Acyltransferase</keyword>
<evidence type="ECO:0000313" key="2">
    <source>
        <dbReference type="Proteomes" id="UP000027822"/>
    </source>
</evidence>
<dbReference type="OrthoDB" id="1842861at2"/>
<dbReference type="Proteomes" id="UP000027822">
    <property type="component" value="Unassembled WGS sequence"/>
</dbReference>
<dbReference type="AlphaFoldDB" id="A0A073JWK0"/>
<sequence>MIVIDITEGKRLVPQIVLVGAGGTGGYTLQHIAQMMNIFNINGSLLVSDPDIIEDKVRP</sequence>
<keyword evidence="1" id="KW-0808">Transferase</keyword>
<reference evidence="1 2" key="1">
    <citation type="submission" date="2014-06" db="EMBL/GenBank/DDBJ databases">
        <title>Draft genome sequence of Bacillus manliponensis JCM 15802 (MCCC 1A00708).</title>
        <authorList>
            <person name="Lai Q."/>
            <person name="Liu Y."/>
            <person name="Shao Z."/>
        </authorList>
    </citation>
    <scope>NUCLEOTIDE SEQUENCE [LARGE SCALE GENOMIC DNA]</scope>
    <source>
        <strain evidence="1 2">JCM 15802</strain>
    </source>
</reference>
<protein>
    <submittedName>
        <fullName evidence="1">Acyltransferase</fullName>
    </submittedName>
</protein>
<name>A0A073JWK0_9BACI</name>